<dbReference type="KEGG" id="tng:GSTEN00024085G001"/>
<reference evidence="4" key="2">
    <citation type="submission" date="2004-02" db="EMBL/GenBank/DDBJ databases">
        <authorList>
            <consortium name="Genoscope"/>
            <consortium name="Whitehead Institute Centre for Genome Research"/>
        </authorList>
    </citation>
    <scope>NUCLEOTIDE SEQUENCE</scope>
</reference>
<protein>
    <submittedName>
        <fullName evidence="4">(spotted green pufferfish) hypothetical protein</fullName>
    </submittedName>
</protein>
<accession>Q4S4Q1</accession>
<dbReference type="PROSITE" id="PS51741">
    <property type="entry name" value="F_BAR"/>
    <property type="match status" value="1"/>
</dbReference>
<dbReference type="GO" id="GO:0005886">
    <property type="term" value="C:plasma membrane"/>
    <property type="evidence" value="ECO:0007669"/>
    <property type="project" value="TreeGrafter"/>
</dbReference>
<dbReference type="InterPro" id="IPR001060">
    <property type="entry name" value="FCH_dom"/>
</dbReference>
<evidence type="ECO:0000256" key="1">
    <source>
        <dbReference type="PROSITE-ProRule" id="PRU01077"/>
    </source>
</evidence>
<dbReference type="PANTHER" id="PTHR23065:SF50">
    <property type="entry name" value="PROTEIN KINASE C AND CASEIN KINASE SUBSTRATE IN NEURONS 2 PROTEIN"/>
    <property type="match status" value="1"/>
</dbReference>
<sequence>GNYVRTVQRTEQSFQACNDIVACFVERAKVEKQYAQQLSQWSNKWKSIVDSRPLYGSLMKAWQCFFTSTERLSSLHSSISDSLGQRRETICVCLFMRSFFHGFQLDKVRAAYHKSCQKEQTALDKEKQANEDAEMSPEKKEKLAGAREKATGEKLKYKEQYEKVLEDVSAYTPRYMEEMESIFEQSQEEERKRISFLKQAFLSIHRHLDVTNNESVKAVYNELHQTLMSISEQEDLKWWKNNHGPGMPTDWPKVESDDWGCEGASSVRLHRRRRRRTVLQSSDELLSSSCGRTPTMEFACGFVYVPPLASQKDSPRGNGNLVKRSALLPPVSRWVRPQTPPPPPPVNPTEAISAKSALRRNTEGLIKDTEINAANAEVHSKRAAGSPVSPAHQPTPPRKTESADKGILPGNPNVVLVSLGKLLSEQRGQRTSIKVNVCYFCQDLSNSSGSPLEALPGYRDDLFLLHPDEKPLTAEPLLLFCIDVSGSMSITSQVTEKEGVVHRSRLHEAVIQCVQRLSDQQPDMRVGLITFNNQVIICTDGKANTDLGNLQVEDDDARTLLSSTIFYQELGEYAANVGRVKGEREAGHKGLREVGNVDPDTEITFQFGAHEQNTLVAAPASGSCVSIQLQVRYRQRNGQTMLRVISSERTVTDNSAAILSSLSLAIIQLNSSQASAALAVRGRFLDARREGKLQRQLIEAAIEHNRSVDDKHTYHQWVKTMEPIYKNIFHFTRSLTDAGAALLYTMKHCNRKSITLKDKQKLSASVQP</sequence>
<dbReference type="OrthoDB" id="1724672at2759"/>
<organism evidence="4">
    <name type="scientific">Tetraodon nigroviridis</name>
    <name type="common">Spotted green pufferfish</name>
    <name type="synonym">Chelonodon nigroviridis</name>
    <dbReference type="NCBI Taxonomy" id="99883"/>
    <lineage>
        <taxon>Eukaryota</taxon>
        <taxon>Metazoa</taxon>
        <taxon>Chordata</taxon>
        <taxon>Craniata</taxon>
        <taxon>Vertebrata</taxon>
        <taxon>Euteleostomi</taxon>
        <taxon>Actinopterygii</taxon>
        <taxon>Neopterygii</taxon>
        <taxon>Teleostei</taxon>
        <taxon>Neoteleostei</taxon>
        <taxon>Acanthomorphata</taxon>
        <taxon>Eupercaria</taxon>
        <taxon>Tetraodontiformes</taxon>
        <taxon>Tetradontoidea</taxon>
        <taxon>Tetraodontidae</taxon>
        <taxon>Tetraodon</taxon>
    </lineage>
</organism>
<dbReference type="SUPFAM" id="SSF53300">
    <property type="entry name" value="vWA-like"/>
    <property type="match status" value="1"/>
</dbReference>
<feature type="compositionally biased region" description="Pro residues" evidence="2">
    <location>
        <begin position="338"/>
        <end position="347"/>
    </location>
</feature>
<feature type="region of interest" description="Disordered" evidence="2">
    <location>
        <begin position="332"/>
        <end position="351"/>
    </location>
</feature>
<name>Q4S4Q1_TETNG</name>
<dbReference type="InterPro" id="IPR031160">
    <property type="entry name" value="F_BAR_dom"/>
</dbReference>
<dbReference type="GO" id="GO:0007010">
    <property type="term" value="P:cytoskeleton organization"/>
    <property type="evidence" value="ECO:0007669"/>
    <property type="project" value="TreeGrafter"/>
</dbReference>
<dbReference type="GO" id="GO:0005543">
    <property type="term" value="F:phospholipid binding"/>
    <property type="evidence" value="ECO:0007669"/>
    <property type="project" value="TreeGrafter"/>
</dbReference>
<evidence type="ECO:0000313" key="4">
    <source>
        <dbReference type="EMBL" id="CAG04381.1"/>
    </source>
</evidence>
<feature type="domain" description="F-BAR" evidence="3">
    <location>
        <begin position="1"/>
        <end position="235"/>
    </location>
</feature>
<gene>
    <name evidence="4" type="ORF">GSTENG00024085001</name>
</gene>
<dbReference type="InterPro" id="IPR027267">
    <property type="entry name" value="AH/BAR_dom_sf"/>
</dbReference>
<dbReference type="GO" id="GO:0097320">
    <property type="term" value="P:plasma membrane tubulation"/>
    <property type="evidence" value="ECO:0007669"/>
    <property type="project" value="TreeGrafter"/>
</dbReference>
<proteinExistence type="predicted"/>
<dbReference type="SUPFAM" id="SSF103657">
    <property type="entry name" value="BAR/IMD domain-like"/>
    <property type="match status" value="1"/>
</dbReference>
<feature type="non-terminal residue" evidence="4">
    <location>
        <position position="768"/>
    </location>
</feature>
<dbReference type="Gene3D" id="3.40.50.410">
    <property type="entry name" value="von Willebrand factor, type A domain"/>
    <property type="match status" value="1"/>
</dbReference>
<keyword evidence="1" id="KW-0175">Coiled coil</keyword>
<dbReference type="InterPro" id="IPR036465">
    <property type="entry name" value="vWFA_dom_sf"/>
</dbReference>
<dbReference type="CDD" id="cd00198">
    <property type="entry name" value="vWFA"/>
    <property type="match status" value="1"/>
</dbReference>
<dbReference type="PANTHER" id="PTHR23065">
    <property type="entry name" value="PROLINE-SERINE-THREONINE PHOSPHATASE INTERACTING PROTEIN 1"/>
    <property type="match status" value="1"/>
</dbReference>
<feature type="region of interest" description="Disordered" evidence="2">
    <location>
        <begin position="123"/>
        <end position="147"/>
    </location>
</feature>
<evidence type="ECO:0000259" key="3">
    <source>
        <dbReference type="PROSITE" id="PS51741"/>
    </source>
</evidence>
<dbReference type="EMBL" id="CAAE01014738">
    <property type="protein sequence ID" value="CAG04381.1"/>
    <property type="molecule type" value="Genomic_DNA"/>
</dbReference>
<dbReference type="Gene3D" id="1.20.1270.60">
    <property type="entry name" value="Arfaptin homology (AH) domain/BAR domain"/>
    <property type="match status" value="2"/>
</dbReference>
<reference evidence="4" key="1">
    <citation type="journal article" date="2004" name="Nature">
        <title>Genome duplication in the teleost fish Tetraodon nigroviridis reveals the early vertebrate proto-karyotype.</title>
        <authorList>
            <person name="Jaillon O."/>
            <person name="Aury J.-M."/>
            <person name="Brunet F."/>
            <person name="Petit J.-L."/>
            <person name="Stange-Thomann N."/>
            <person name="Mauceli E."/>
            <person name="Bouneau L."/>
            <person name="Fischer C."/>
            <person name="Ozouf-Costaz C."/>
            <person name="Bernot A."/>
            <person name="Nicaud S."/>
            <person name="Jaffe D."/>
            <person name="Fisher S."/>
            <person name="Lutfalla G."/>
            <person name="Dossat C."/>
            <person name="Segurens B."/>
            <person name="Dasilva C."/>
            <person name="Salanoubat M."/>
            <person name="Levy M."/>
            <person name="Boudet N."/>
            <person name="Castellano S."/>
            <person name="Anthouard V."/>
            <person name="Jubin C."/>
            <person name="Castelli V."/>
            <person name="Katinka M."/>
            <person name="Vacherie B."/>
            <person name="Biemont C."/>
            <person name="Skalli Z."/>
            <person name="Cattolico L."/>
            <person name="Poulain J."/>
            <person name="De Berardinis V."/>
            <person name="Cruaud C."/>
            <person name="Duprat S."/>
            <person name="Brottier P."/>
            <person name="Coutanceau J.-P."/>
            <person name="Gouzy J."/>
            <person name="Parra G."/>
            <person name="Lardier G."/>
            <person name="Chapple C."/>
            <person name="McKernan K.J."/>
            <person name="McEwan P."/>
            <person name="Bosak S."/>
            <person name="Kellis M."/>
            <person name="Volff J.-N."/>
            <person name="Guigo R."/>
            <person name="Zody M.C."/>
            <person name="Mesirov J."/>
            <person name="Lindblad-Toh K."/>
            <person name="Birren B."/>
            <person name="Nusbaum C."/>
            <person name="Kahn D."/>
            <person name="Robinson-Rechavi M."/>
            <person name="Laudet V."/>
            <person name="Schachter V."/>
            <person name="Quetier F."/>
            <person name="Saurin W."/>
            <person name="Scarpelli C."/>
            <person name="Wincker P."/>
            <person name="Lander E.S."/>
            <person name="Weissenbach J."/>
            <person name="Roest Crollius H."/>
        </authorList>
    </citation>
    <scope>NUCLEOTIDE SEQUENCE [LARGE SCALE GENOMIC DNA]</scope>
</reference>
<feature type="region of interest" description="Disordered" evidence="2">
    <location>
        <begin position="379"/>
        <end position="407"/>
    </location>
</feature>
<comment type="caution">
    <text evidence="4">The sequence shown here is derived from an EMBL/GenBank/DDBJ whole genome shotgun (WGS) entry which is preliminary data.</text>
</comment>
<dbReference type="GO" id="GO:0030100">
    <property type="term" value="P:regulation of endocytosis"/>
    <property type="evidence" value="ECO:0007669"/>
    <property type="project" value="TreeGrafter"/>
</dbReference>
<dbReference type="GO" id="GO:0005768">
    <property type="term" value="C:endosome"/>
    <property type="evidence" value="ECO:0007669"/>
    <property type="project" value="TreeGrafter"/>
</dbReference>
<dbReference type="SMART" id="SM00055">
    <property type="entry name" value="FCH"/>
    <property type="match status" value="1"/>
</dbReference>
<dbReference type="Pfam" id="PF00611">
    <property type="entry name" value="FCH"/>
    <property type="match status" value="1"/>
</dbReference>
<evidence type="ECO:0000256" key="2">
    <source>
        <dbReference type="SAM" id="MobiDB-lite"/>
    </source>
</evidence>
<dbReference type="AlphaFoldDB" id="Q4S4Q1"/>